<accession>A0A815T246</accession>
<feature type="transmembrane region" description="Helical" evidence="5">
    <location>
        <begin position="75"/>
        <end position="96"/>
    </location>
</feature>
<dbReference type="SUPFAM" id="SSF81321">
    <property type="entry name" value="Family A G protein-coupled receptor-like"/>
    <property type="match status" value="1"/>
</dbReference>
<evidence type="ECO:0000256" key="5">
    <source>
        <dbReference type="SAM" id="Phobius"/>
    </source>
</evidence>
<keyword evidence="4 5" id="KW-0472">Membrane</keyword>
<comment type="subcellular location">
    <subcellularLocation>
        <location evidence="1">Membrane</location>
    </subcellularLocation>
</comment>
<dbReference type="OrthoDB" id="10069058at2759"/>
<evidence type="ECO:0000313" key="8">
    <source>
        <dbReference type="EMBL" id="CAF1499558.1"/>
    </source>
</evidence>
<keyword evidence="9" id="KW-1185">Reference proteome</keyword>
<evidence type="ECO:0000256" key="4">
    <source>
        <dbReference type="ARBA" id="ARBA00023136"/>
    </source>
</evidence>
<dbReference type="Proteomes" id="UP000663828">
    <property type="component" value="Unassembled WGS sequence"/>
</dbReference>
<organism evidence="8 10">
    <name type="scientific">Adineta ricciae</name>
    <name type="common">Rotifer</name>
    <dbReference type="NCBI Taxonomy" id="249248"/>
    <lineage>
        <taxon>Eukaryota</taxon>
        <taxon>Metazoa</taxon>
        <taxon>Spiralia</taxon>
        <taxon>Gnathifera</taxon>
        <taxon>Rotifera</taxon>
        <taxon>Eurotatoria</taxon>
        <taxon>Bdelloidea</taxon>
        <taxon>Adinetida</taxon>
        <taxon>Adinetidae</taxon>
        <taxon>Adineta</taxon>
    </lineage>
</organism>
<evidence type="ECO:0000256" key="2">
    <source>
        <dbReference type="ARBA" id="ARBA00022692"/>
    </source>
</evidence>
<evidence type="ECO:0000313" key="10">
    <source>
        <dbReference type="Proteomes" id="UP000663852"/>
    </source>
</evidence>
<protein>
    <recommendedName>
        <fullName evidence="6">G-protein coupled receptors family 1 profile domain-containing protein</fullName>
    </recommendedName>
</protein>
<dbReference type="GO" id="GO:0016020">
    <property type="term" value="C:membrane"/>
    <property type="evidence" value="ECO:0007669"/>
    <property type="project" value="UniProtKB-SubCell"/>
</dbReference>
<feature type="transmembrane region" description="Helical" evidence="5">
    <location>
        <begin position="116"/>
        <end position="137"/>
    </location>
</feature>
<reference evidence="8" key="1">
    <citation type="submission" date="2021-02" db="EMBL/GenBank/DDBJ databases">
        <authorList>
            <person name="Nowell W R."/>
        </authorList>
    </citation>
    <scope>NUCLEOTIDE SEQUENCE</scope>
</reference>
<dbReference type="Gene3D" id="1.20.1070.10">
    <property type="entry name" value="Rhodopsin 7-helix transmembrane proteins"/>
    <property type="match status" value="1"/>
</dbReference>
<feature type="domain" description="G-protein coupled receptors family 1 profile" evidence="6">
    <location>
        <begin position="1"/>
        <end position="137"/>
    </location>
</feature>
<sequence length="165" mass="18970">MLRKNYQCQLLADITFACFTTIVPIVLMFIFGLLTIFNVQQSQRRILQVPTIEDRLKVVNGNELSNQTKKGDRSLFRMLCVQIFIFGILTLPQAIQRLYAVTVHPSYSQLQSTIDMFIYNIVLLLTYLASAMQFYILTLTGGKLFRQALTDLLRSIFTLRGLCCQ</sequence>
<dbReference type="EMBL" id="CAJNOJ010000628">
    <property type="protein sequence ID" value="CAF1499558.1"/>
    <property type="molecule type" value="Genomic_DNA"/>
</dbReference>
<gene>
    <name evidence="8" type="ORF">EDS130_LOCUS42541</name>
    <name evidence="7" type="ORF">XAT740_LOCUS4452</name>
</gene>
<name>A0A815T246_ADIRI</name>
<evidence type="ECO:0000256" key="3">
    <source>
        <dbReference type="ARBA" id="ARBA00022989"/>
    </source>
</evidence>
<evidence type="ECO:0000313" key="9">
    <source>
        <dbReference type="Proteomes" id="UP000663828"/>
    </source>
</evidence>
<proteinExistence type="predicted"/>
<dbReference type="AlphaFoldDB" id="A0A815T246"/>
<evidence type="ECO:0000256" key="1">
    <source>
        <dbReference type="ARBA" id="ARBA00004370"/>
    </source>
</evidence>
<comment type="caution">
    <text evidence="8">The sequence shown here is derived from an EMBL/GenBank/DDBJ whole genome shotgun (WGS) entry which is preliminary data.</text>
</comment>
<feature type="transmembrane region" description="Helical" evidence="5">
    <location>
        <begin position="14"/>
        <end position="37"/>
    </location>
</feature>
<dbReference type="EMBL" id="CAJNOR010000183">
    <property type="protein sequence ID" value="CAF0830832.1"/>
    <property type="molecule type" value="Genomic_DNA"/>
</dbReference>
<dbReference type="InterPro" id="IPR017452">
    <property type="entry name" value="GPCR_Rhodpsn_7TM"/>
</dbReference>
<evidence type="ECO:0000313" key="7">
    <source>
        <dbReference type="EMBL" id="CAF0830832.1"/>
    </source>
</evidence>
<keyword evidence="2 5" id="KW-0812">Transmembrane</keyword>
<dbReference type="PROSITE" id="PS50262">
    <property type="entry name" value="G_PROTEIN_RECEP_F1_2"/>
    <property type="match status" value="1"/>
</dbReference>
<dbReference type="Proteomes" id="UP000663852">
    <property type="component" value="Unassembled WGS sequence"/>
</dbReference>
<evidence type="ECO:0000259" key="6">
    <source>
        <dbReference type="PROSITE" id="PS50262"/>
    </source>
</evidence>
<keyword evidence="3 5" id="KW-1133">Transmembrane helix</keyword>